<evidence type="ECO:0000313" key="7">
    <source>
        <dbReference type="EMBL" id="OSS46521.1"/>
    </source>
</evidence>
<dbReference type="GO" id="GO:0050660">
    <property type="term" value="F:flavin adenine dinucleotide binding"/>
    <property type="evidence" value="ECO:0007669"/>
    <property type="project" value="InterPro"/>
</dbReference>
<dbReference type="Pfam" id="PF01266">
    <property type="entry name" value="DAO"/>
    <property type="match status" value="1"/>
</dbReference>
<dbReference type="GO" id="GO:0051698">
    <property type="term" value="F:saccharopine oxidase activity"/>
    <property type="evidence" value="ECO:0007669"/>
    <property type="project" value="TreeGrafter"/>
</dbReference>
<dbReference type="OMA" id="LSETMPQ"/>
<dbReference type="SUPFAM" id="SSF51905">
    <property type="entry name" value="FAD/NAD(P)-binding domain"/>
    <property type="match status" value="1"/>
</dbReference>
<evidence type="ECO:0000256" key="2">
    <source>
        <dbReference type="ARBA" id="ARBA00010989"/>
    </source>
</evidence>
<dbReference type="InterPro" id="IPR036188">
    <property type="entry name" value="FAD/NAD-bd_sf"/>
</dbReference>
<evidence type="ECO:0000313" key="8">
    <source>
        <dbReference type="Proteomes" id="UP000193240"/>
    </source>
</evidence>
<dbReference type="InterPro" id="IPR006076">
    <property type="entry name" value="FAD-dep_OxRdtase"/>
</dbReference>
<organism evidence="7 8">
    <name type="scientific">Epicoccum nigrum</name>
    <name type="common">Soil fungus</name>
    <name type="synonym">Epicoccum purpurascens</name>
    <dbReference type="NCBI Taxonomy" id="105696"/>
    <lineage>
        <taxon>Eukaryota</taxon>
        <taxon>Fungi</taxon>
        <taxon>Dikarya</taxon>
        <taxon>Ascomycota</taxon>
        <taxon>Pezizomycotina</taxon>
        <taxon>Dothideomycetes</taxon>
        <taxon>Pleosporomycetidae</taxon>
        <taxon>Pleosporales</taxon>
        <taxon>Pleosporineae</taxon>
        <taxon>Didymellaceae</taxon>
        <taxon>Epicoccum</taxon>
    </lineage>
</organism>
<protein>
    <recommendedName>
        <fullName evidence="6">FAD dependent oxidoreductase domain-containing protein</fullName>
    </recommendedName>
</protein>
<keyword evidence="4" id="KW-0274">FAD</keyword>
<dbReference type="EMBL" id="KZ107851">
    <property type="protein sequence ID" value="OSS46521.1"/>
    <property type="molecule type" value="Genomic_DNA"/>
</dbReference>
<evidence type="ECO:0000256" key="5">
    <source>
        <dbReference type="ARBA" id="ARBA00023002"/>
    </source>
</evidence>
<keyword evidence="8" id="KW-1185">Reference proteome</keyword>
<evidence type="ECO:0000256" key="1">
    <source>
        <dbReference type="ARBA" id="ARBA00001974"/>
    </source>
</evidence>
<dbReference type="Gene3D" id="3.50.50.60">
    <property type="entry name" value="FAD/NAD(P)-binding domain"/>
    <property type="match status" value="1"/>
</dbReference>
<feature type="domain" description="FAD dependent oxidoreductase" evidence="6">
    <location>
        <begin position="9"/>
        <end position="381"/>
    </location>
</feature>
<keyword evidence="5" id="KW-0560">Oxidoreductase</keyword>
<dbReference type="Gene3D" id="3.30.9.10">
    <property type="entry name" value="D-Amino Acid Oxidase, subunit A, domain 2"/>
    <property type="match status" value="1"/>
</dbReference>
<dbReference type="Proteomes" id="UP000193240">
    <property type="component" value="Unassembled WGS sequence"/>
</dbReference>
<evidence type="ECO:0000256" key="4">
    <source>
        <dbReference type="ARBA" id="ARBA00022827"/>
    </source>
</evidence>
<dbReference type="PANTHER" id="PTHR10961">
    <property type="entry name" value="PEROXISOMAL SARCOSINE OXIDASE"/>
    <property type="match status" value="1"/>
</dbReference>
<reference evidence="7 8" key="1">
    <citation type="journal article" date="2017" name="Genome Announc.">
        <title>Genome sequence of the saprophytic ascomycete Epicoccum nigrum ICMP 19927 strain isolated from New Zealand.</title>
        <authorList>
            <person name="Fokin M."/>
            <person name="Fleetwood D."/>
            <person name="Weir B.S."/>
            <person name="Villas-Boas S.G."/>
        </authorList>
    </citation>
    <scope>NUCLEOTIDE SEQUENCE [LARGE SCALE GENOMIC DNA]</scope>
    <source>
        <strain evidence="7 8">ICMP 19927</strain>
    </source>
</reference>
<dbReference type="InParanoid" id="A0A1Y2LRL9"/>
<evidence type="ECO:0000256" key="3">
    <source>
        <dbReference type="ARBA" id="ARBA00022630"/>
    </source>
</evidence>
<dbReference type="GO" id="GO:0008115">
    <property type="term" value="F:sarcosine oxidase activity"/>
    <property type="evidence" value="ECO:0007669"/>
    <property type="project" value="TreeGrafter"/>
</dbReference>
<keyword evidence="3" id="KW-0285">Flavoprotein</keyword>
<name>A0A1Y2LRL9_EPING</name>
<dbReference type="InterPro" id="IPR045170">
    <property type="entry name" value="MTOX"/>
</dbReference>
<sequence length="436" mass="48628">MDSQIDCEILIVGAGTWGCSIALELARRGHASIKVLDGGSFPSTISAGNDLNKIAEEANEPSQDDSDEDFFWHKVHQLAMRAWKHDPLFAPFYHPTSFIDAAVSDDAYQRCVEYARGEDAVLLPLSTREDFQKTMPSGILQGPFSGWRGFWKKGGAGWVFASGALRAMHAEAVKLGVQFVTGEPEGRVERLLYNEGSTAVLGAVTSDGVSHLAKHTILSAGANSDRLFEFEGQLRPTAWTLAHIPLSQEEAALYKDLPILYGVDRGFFIEPDAEKHEMKLCDEHPGYINPVIENGRFHSVPFARHQIPAESEARMRLLLRETMPQLAEREFSFARMCWDADTVDRRFLIDRHPDIKNLIVAVGGSGNGFMTCPAIGVLAADVLNNKSDIEARVKKMLRWRPEIAVGRDWWNSQGRYGADGKVMDLREVTEWTKIQQ</sequence>
<evidence type="ECO:0000259" key="6">
    <source>
        <dbReference type="Pfam" id="PF01266"/>
    </source>
</evidence>
<proteinExistence type="inferred from homology"/>
<comment type="similarity">
    <text evidence="2">Belongs to the MSOX/MTOX family.</text>
</comment>
<gene>
    <name evidence="7" type="ORF">B5807_08647</name>
</gene>
<accession>A0A1Y2LRL9</accession>
<dbReference type="STRING" id="105696.A0A1Y2LRL9"/>
<comment type="cofactor">
    <cofactor evidence="1">
        <name>FAD</name>
        <dbReference type="ChEBI" id="CHEBI:57692"/>
    </cofactor>
</comment>
<dbReference type="AlphaFoldDB" id="A0A1Y2LRL9"/>
<dbReference type="PANTHER" id="PTHR10961:SF24">
    <property type="entry name" value="HYPOTHETICAL FRUCTOSYL AMINE:OXYGEN OXIDOREDUCTASE (EUROFUNG)"/>
    <property type="match status" value="1"/>
</dbReference>